<keyword evidence="4" id="KW-0614">Plasmid</keyword>
<keyword evidence="5" id="KW-1185">Reference proteome</keyword>
<dbReference type="InterPro" id="IPR033648">
    <property type="entry name" value="AAR2_C"/>
</dbReference>
<dbReference type="Pfam" id="PF20981">
    <property type="entry name" value="AAR2_1st"/>
    <property type="match status" value="1"/>
</dbReference>
<accession>K9VTT2</accession>
<dbReference type="PANTHER" id="PTHR12689">
    <property type="entry name" value="A1 CISTRON SPLICING FACTOR AAR2-RELATED"/>
    <property type="match status" value="1"/>
</dbReference>
<dbReference type="InterPro" id="IPR038514">
    <property type="entry name" value="AAR2_C_sf"/>
</dbReference>
<reference evidence="4 5" key="1">
    <citation type="submission" date="2012-05" db="EMBL/GenBank/DDBJ databases">
        <title>Finished plasmid 4 of genome of Oscillatoria sp. PCC 7112.</title>
        <authorList>
            <consortium name="US DOE Joint Genome Institute"/>
            <person name="Gugger M."/>
            <person name="Coursin T."/>
            <person name="Rippka R."/>
            <person name="Tandeau De Marsac N."/>
            <person name="Huntemann M."/>
            <person name="Wei C.-L."/>
            <person name="Han J."/>
            <person name="Detter J.C."/>
            <person name="Han C."/>
            <person name="Tapia R."/>
            <person name="Davenport K."/>
            <person name="Daligault H."/>
            <person name="Erkkila T."/>
            <person name="Gu W."/>
            <person name="Munk A.C.C."/>
            <person name="Teshima H."/>
            <person name="Xu Y."/>
            <person name="Chain P."/>
            <person name="Chen A."/>
            <person name="Krypides N."/>
            <person name="Mavromatis K."/>
            <person name="Markowitz V."/>
            <person name="Szeto E."/>
            <person name="Ivanova N."/>
            <person name="Mikhailova N."/>
            <person name="Ovchinnikova G."/>
            <person name="Pagani I."/>
            <person name="Pati A."/>
            <person name="Goodwin L."/>
            <person name="Peters L."/>
            <person name="Pitluck S."/>
            <person name="Woyke T."/>
            <person name="Kerfeld C."/>
        </authorList>
    </citation>
    <scope>NUCLEOTIDE SEQUENCE [LARGE SCALE GENOMIC DNA]</scope>
    <source>
        <strain evidence="4 5">PCC 7112</strain>
        <plasmid evidence="4 5">pOSC7112.04</plasmid>
    </source>
</reference>
<dbReference type="InterPro" id="IPR038516">
    <property type="entry name" value="AAR2_N_sf"/>
</dbReference>
<dbReference type="eggNOG" id="ENOG5033WDF">
    <property type="taxonomic scope" value="Bacteria"/>
</dbReference>
<evidence type="ECO:0000313" key="5">
    <source>
        <dbReference type="Proteomes" id="UP000010478"/>
    </source>
</evidence>
<gene>
    <name evidence="4" type="ORF">Osc7112_6894</name>
</gene>
<dbReference type="Pfam" id="PF05282">
    <property type="entry name" value="AAR2"/>
    <property type="match status" value="1"/>
</dbReference>
<dbReference type="Gene3D" id="2.60.34.20">
    <property type="match status" value="1"/>
</dbReference>
<evidence type="ECO:0000256" key="1">
    <source>
        <dbReference type="ARBA" id="ARBA00006281"/>
    </source>
</evidence>
<sequence length="275" mass="31669">METEYGFIILRDVPKKEARIDVFFSDIEGGFRGFQLVPAGVHYASVEVDGEHKGFWCYLQPNEAIVKIFNSSLQQFEDDEPETTARYQQLALGGAMSQALIAYDRNCWTIWEQLTNHINAADFPPTLHQEESINPPDNLRSEELADWMGKQQKTRFEQALFDTHDGDINAFLAELQFAFIRWFIDERDIEALNRWRHLLQALYNAGDRGISKAPALFVKSIDLLMLQFDCLDDAIFTPDSFIISQATYLAEDMIDSEIEEVAEKGCEFANYLEER</sequence>
<organism evidence="4 5">
    <name type="scientific">Phormidium nigroviride PCC 7112</name>
    <dbReference type="NCBI Taxonomy" id="179408"/>
    <lineage>
        <taxon>Bacteria</taxon>
        <taxon>Bacillati</taxon>
        <taxon>Cyanobacteriota</taxon>
        <taxon>Cyanophyceae</taxon>
        <taxon>Oscillatoriophycideae</taxon>
        <taxon>Oscillatoriales</taxon>
        <taxon>Oscillatoriaceae</taxon>
        <taxon>Phormidium</taxon>
    </lineage>
</organism>
<evidence type="ECO:0000259" key="2">
    <source>
        <dbReference type="Pfam" id="PF05282"/>
    </source>
</evidence>
<comment type="similarity">
    <text evidence="1">Belongs to the AAR2 family.</text>
</comment>
<evidence type="ECO:0000313" key="4">
    <source>
        <dbReference type="EMBL" id="AFZ10974.1"/>
    </source>
</evidence>
<dbReference type="KEGG" id="oni:Osc7112_6894"/>
<name>K9VTT2_9CYAN</name>
<dbReference type="Proteomes" id="UP000010478">
    <property type="component" value="Plasmid pOSC7112.04"/>
</dbReference>
<evidence type="ECO:0000259" key="3">
    <source>
        <dbReference type="Pfam" id="PF20981"/>
    </source>
</evidence>
<feature type="domain" description="AAR2 N-terminal" evidence="3">
    <location>
        <begin position="6"/>
        <end position="120"/>
    </location>
</feature>
<protein>
    <submittedName>
        <fullName evidence="4">AAR2 pre-mRNA splicing protein</fullName>
    </submittedName>
</protein>
<geneLocation type="plasmid" evidence="4 5">
    <name>pOSC7112.04</name>
</geneLocation>
<proteinExistence type="inferred from homology"/>
<dbReference type="RefSeq" id="WP_015211848.1">
    <property type="nucleotide sequence ID" value="NC_019764.1"/>
</dbReference>
<dbReference type="HOGENOM" id="CLU_1011355_0_0_3"/>
<dbReference type="InterPro" id="IPR033647">
    <property type="entry name" value="Aar2_N"/>
</dbReference>
<dbReference type="CDD" id="cd13777">
    <property type="entry name" value="Aar2_N"/>
    <property type="match status" value="1"/>
</dbReference>
<dbReference type="AlphaFoldDB" id="K9VTT2"/>
<dbReference type="PANTHER" id="PTHR12689:SF4">
    <property type="entry name" value="PROTEIN AAR2 HOMOLOG"/>
    <property type="match status" value="1"/>
</dbReference>
<dbReference type="Gene3D" id="1.25.40.550">
    <property type="entry name" value="Aar2, C-terminal domain-like"/>
    <property type="match status" value="1"/>
</dbReference>
<dbReference type="InterPro" id="IPR007946">
    <property type="entry name" value="AAR2"/>
</dbReference>
<dbReference type="EMBL" id="CP003618">
    <property type="protein sequence ID" value="AFZ10974.1"/>
    <property type="molecule type" value="Genomic_DNA"/>
</dbReference>
<feature type="domain" description="AAR2 C-terminal" evidence="2">
    <location>
        <begin position="158"/>
        <end position="272"/>
    </location>
</feature>